<reference evidence="1 2" key="1">
    <citation type="submission" date="2024-11" db="EMBL/GenBank/DDBJ databases">
        <title>Chromosome-level genome assembly of the freshwater bivalve Anodonta woodiana.</title>
        <authorList>
            <person name="Chen X."/>
        </authorList>
    </citation>
    <scope>NUCLEOTIDE SEQUENCE [LARGE SCALE GENOMIC DNA]</scope>
    <source>
        <strain evidence="1">MN2024</strain>
        <tissue evidence="1">Gills</tissue>
    </source>
</reference>
<evidence type="ECO:0008006" key="3">
    <source>
        <dbReference type="Google" id="ProtNLM"/>
    </source>
</evidence>
<dbReference type="EMBL" id="JBJQND010000009">
    <property type="protein sequence ID" value="KAL3866500.1"/>
    <property type="molecule type" value="Genomic_DNA"/>
</dbReference>
<dbReference type="PANTHER" id="PTHR35818:SF1">
    <property type="entry name" value="CILIA- AND FLAGELLA-ASSOCIATED PROTEIN 141"/>
    <property type="match status" value="1"/>
</dbReference>
<evidence type="ECO:0000313" key="2">
    <source>
        <dbReference type="Proteomes" id="UP001634394"/>
    </source>
</evidence>
<dbReference type="PANTHER" id="PTHR35818">
    <property type="entry name" value="C1ORF189"/>
    <property type="match status" value="1"/>
</dbReference>
<dbReference type="Proteomes" id="UP001634394">
    <property type="component" value="Unassembled WGS sequence"/>
</dbReference>
<protein>
    <recommendedName>
        <fullName evidence="3">Flagellar FliJ protein</fullName>
    </recommendedName>
</protein>
<dbReference type="InterPro" id="IPR029375">
    <property type="entry name" value="CFAP141"/>
</dbReference>
<proteinExistence type="predicted"/>
<dbReference type="Pfam" id="PF15104">
    <property type="entry name" value="CFAP141"/>
    <property type="match status" value="1"/>
</dbReference>
<comment type="caution">
    <text evidence="1">The sequence shown here is derived from an EMBL/GenBank/DDBJ whole genome shotgun (WGS) entry which is preliminary data.</text>
</comment>
<sequence length="121" mass="14139">MSLQSISRYEQGTQKSAHLRQAFQMQADRIKNDEMMAERNNLVKLENIVSQRALWNESLEQSSWTKRIKEEDKKIKEELRMAAKASLAVRRVALQNLLAKEIAQYGAELEIQGKTFFKQRI</sequence>
<accession>A0ABD3W1L0</accession>
<evidence type="ECO:0000313" key="1">
    <source>
        <dbReference type="EMBL" id="KAL3866500.1"/>
    </source>
</evidence>
<keyword evidence="2" id="KW-1185">Reference proteome</keyword>
<gene>
    <name evidence="1" type="ORF">ACJMK2_043793</name>
</gene>
<dbReference type="AlphaFoldDB" id="A0ABD3W1L0"/>
<name>A0ABD3W1L0_SINWO</name>
<organism evidence="1 2">
    <name type="scientific">Sinanodonta woodiana</name>
    <name type="common">Chinese pond mussel</name>
    <name type="synonym">Anodonta woodiana</name>
    <dbReference type="NCBI Taxonomy" id="1069815"/>
    <lineage>
        <taxon>Eukaryota</taxon>
        <taxon>Metazoa</taxon>
        <taxon>Spiralia</taxon>
        <taxon>Lophotrochozoa</taxon>
        <taxon>Mollusca</taxon>
        <taxon>Bivalvia</taxon>
        <taxon>Autobranchia</taxon>
        <taxon>Heteroconchia</taxon>
        <taxon>Palaeoheterodonta</taxon>
        <taxon>Unionida</taxon>
        <taxon>Unionoidea</taxon>
        <taxon>Unionidae</taxon>
        <taxon>Unioninae</taxon>
        <taxon>Sinanodonta</taxon>
    </lineage>
</organism>